<proteinExistence type="predicted"/>
<comment type="caution">
    <text evidence="2">The sequence shown here is derived from an EMBL/GenBank/DDBJ whole genome shotgun (WGS) entry which is preliminary data.</text>
</comment>
<evidence type="ECO:0000256" key="1">
    <source>
        <dbReference type="SAM" id="MobiDB-lite"/>
    </source>
</evidence>
<protein>
    <submittedName>
        <fullName evidence="2">Uncharacterized protein</fullName>
    </submittedName>
</protein>
<reference evidence="2" key="1">
    <citation type="submission" date="2021-02" db="EMBL/GenBank/DDBJ databases">
        <title>Genome-Resolved Metagenomics of a Microbial Community Performing Photosynthetic Biological Nutrient Removal.</title>
        <authorList>
            <person name="Mcdaniel E.A."/>
        </authorList>
    </citation>
    <scope>NUCLEOTIDE SEQUENCE</scope>
    <source>
        <strain evidence="2">UWPOB_OBS1</strain>
    </source>
</reference>
<evidence type="ECO:0000313" key="2">
    <source>
        <dbReference type="EMBL" id="MBN8662921.1"/>
    </source>
</evidence>
<accession>A0A8J7PG24</accession>
<organism evidence="2 3">
    <name type="scientific">Candidatus Obscuribacter phosphatis</name>
    <dbReference type="NCBI Taxonomy" id="1906157"/>
    <lineage>
        <taxon>Bacteria</taxon>
        <taxon>Bacillati</taxon>
        <taxon>Candidatus Melainabacteria</taxon>
        <taxon>Candidatus Obscuribacterales</taxon>
        <taxon>Candidatus Obscuribacteraceae</taxon>
        <taxon>Candidatus Obscuribacter</taxon>
    </lineage>
</organism>
<sequence>MMRTRASRGFSQNVLGLVLLLLPVAFSHGNAVWASPKAKKHTHKPAVPAVAEQRPLSPSEQQKLLEDRGPGLLMGRFSSFSSLLFATQRICIGSYDQNVNNSQLYSWYPDKELYMPTHAELFDMIARQTGSSFSYEAKSAFWVFQPPPLPLPFTIQKAQGWTEEKRLGYVAYIPTIAPVGMDIYMMGKYSGLAPEKERQIVEHSAALFSSRIAPKSTVKMMKEVTVDGVTALYFASPAPNPGLLWRQWAFLKNGEMYVIVSAYKEDQKEQIEKDVDSMIASFHAKD</sequence>
<name>A0A8J7PG24_9BACT</name>
<gene>
    <name evidence="2" type="ORF">J0M35_21320</name>
</gene>
<dbReference type="EMBL" id="JAFLCK010000068">
    <property type="protein sequence ID" value="MBN8662921.1"/>
    <property type="molecule type" value="Genomic_DNA"/>
</dbReference>
<feature type="region of interest" description="Disordered" evidence="1">
    <location>
        <begin position="37"/>
        <end position="60"/>
    </location>
</feature>
<dbReference type="AlphaFoldDB" id="A0A8J7PG24"/>
<evidence type="ECO:0000313" key="3">
    <source>
        <dbReference type="Proteomes" id="UP000664277"/>
    </source>
</evidence>
<dbReference type="Pfam" id="PF18933">
    <property type="entry name" value="PsbP_2"/>
    <property type="match status" value="1"/>
</dbReference>
<dbReference type="Proteomes" id="UP000664277">
    <property type="component" value="Unassembled WGS sequence"/>
</dbReference>